<evidence type="ECO:0000313" key="2">
    <source>
        <dbReference type="EMBL" id="TDZ26151.1"/>
    </source>
</evidence>
<organism evidence="2 3">
    <name type="scientific">Colletotrichum orbiculare (strain 104-T / ATCC 96160 / CBS 514.97 / LARS 414 / MAFF 240422)</name>
    <name type="common">Cucumber anthracnose fungus</name>
    <name type="synonym">Colletotrichum lagenarium</name>
    <dbReference type="NCBI Taxonomy" id="1213857"/>
    <lineage>
        <taxon>Eukaryota</taxon>
        <taxon>Fungi</taxon>
        <taxon>Dikarya</taxon>
        <taxon>Ascomycota</taxon>
        <taxon>Pezizomycotina</taxon>
        <taxon>Sordariomycetes</taxon>
        <taxon>Hypocreomycetidae</taxon>
        <taxon>Glomerellales</taxon>
        <taxon>Glomerellaceae</taxon>
        <taxon>Colletotrichum</taxon>
        <taxon>Colletotrichum orbiculare species complex</taxon>
    </lineage>
</organism>
<proteinExistence type="predicted"/>
<reference evidence="3" key="2">
    <citation type="journal article" date="2019" name="Mol. Plant Microbe Interact.">
        <title>Genome sequence resources for four phytopathogenic fungi from the Colletotrichum orbiculare species complex.</title>
        <authorList>
            <person name="Gan P."/>
            <person name="Tsushima A."/>
            <person name="Narusaka M."/>
            <person name="Narusaka Y."/>
            <person name="Takano Y."/>
            <person name="Kubo Y."/>
            <person name="Shirasu K."/>
        </authorList>
    </citation>
    <scope>GENOME REANNOTATION</scope>
    <source>
        <strain evidence="3">104-T / ATCC 96160 / CBS 514.97 / LARS 414 / MAFF 240422</strain>
    </source>
</reference>
<feature type="region of interest" description="Disordered" evidence="1">
    <location>
        <begin position="1"/>
        <end position="46"/>
    </location>
</feature>
<protein>
    <submittedName>
        <fullName evidence="2">Uncharacterized protein</fullName>
    </submittedName>
</protein>
<evidence type="ECO:0000313" key="3">
    <source>
        <dbReference type="Proteomes" id="UP000014480"/>
    </source>
</evidence>
<dbReference type="AlphaFoldDB" id="A0A484G7P1"/>
<reference evidence="3" key="1">
    <citation type="journal article" date="2013" name="New Phytol.">
        <title>Comparative genomic and transcriptomic analyses reveal the hemibiotrophic stage shift of Colletotrichum fungi.</title>
        <authorList>
            <person name="Gan P."/>
            <person name="Ikeda K."/>
            <person name="Irieda H."/>
            <person name="Narusaka M."/>
            <person name="O'Connell R.J."/>
            <person name="Narusaka Y."/>
            <person name="Takano Y."/>
            <person name="Kubo Y."/>
            <person name="Shirasu K."/>
        </authorList>
    </citation>
    <scope>NUCLEOTIDE SEQUENCE [LARGE SCALE GENOMIC DNA]</scope>
    <source>
        <strain evidence="3">104-T / ATCC 96160 / CBS 514.97 / LARS 414 / MAFF 240422</strain>
    </source>
</reference>
<comment type="caution">
    <text evidence="2">The sequence shown here is derived from an EMBL/GenBank/DDBJ whole genome shotgun (WGS) entry which is preliminary data.</text>
</comment>
<evidence type="ECO:0000256" key="1">
    <source>
        <dbReference type="SAM" id="MobiDB-lite"/>
    </source>
</evidence>
<accession>A0A484G7P1</accession>
<keyword evidence="3" id="KW-1185">Reference proteome</keyword>
<dbReference type="EMBL" id="AMCV02000001">
    <property type="protein sequence ID" value="TDZ26151.1"/>
    <property type="molecule type" value="Genomic_DNA"/>
</dbReference>
<gene>
    <name evidence="2" type="ORF">Cob_v000244</name>
</gene>
<name>A0A484G7P1_COLOR</name>
<sequence length="68" mass="7205">MSPAYLRTTSQASPRLCSEGTEPQAWSSTPSIHGNHPGGQAFSPRSLGITRTCTYSQSLGKAVSLESH</sequence>
<dbReference type="Proteomes" id="UP000014480">
    <property type="component" value="Unassembled WGS sequence"/>
</dbReference>